<dbReference type="SUPFAM" id="SSF53335">
    <property type="entry name" value="S-adenosyl-L-methionine-dependent methyltransferases"/>
    <property type="match status" value="1"/>
</dbReference>
<dbReference type="CDD" id="cd02440">
    <property type="entry name" value="AdoMet_MTases"/>
    <property type="match status" value="1"/>
</dbReference>
<sequence length="238" mass="26996">MHSPFAQSEIPKVYNEVHKFVRQSTAKLLETWQASFFTCSKENGASDHQYLEIGCGPGNFTLNHLLPSCPPTLKRLVSTDNSQAMLDHAKTVHAHPKIVYKLLDISKDDDVSRFVAEEGRFQRVYSFLAFHCIEDNAAALRNVERLLTPGGECLVIWKACPSMTVPLHRALLETELGAKYHDVGLYTAGNIIYHLLTEEEKPKLFKFTKNFLLQEQNSDVSSVASTRQLRFIFHGYKP</sequence>
<organism evidence="2 3">
    <name type="scientific">Rhipicephalus sanguineus</name>
    <name type="common">Brown dog tick</name>
    <name type="synonym">Ixodes sanguineus</name>
    <dbReference type="NCBI Taxonomy" id="34632"/>
    <lineage>
        <taxon>Eukaryota</taxon>
        <taxon>Metazoa</taxon>
        <taxon>Ecdysozoa</taxon>
        <taxon>Arthropoda</taxon>
        <taxon>Chelicerata</taxon>
        <taxon>Arachnida</taxon>
        <taxon>Acari</taxon>
        <taxon>Parasitiformes</taxon>
        <taxon>Ixodida</taxon>
        <taxon>Ixodoidea</taxon>
        <taxon>Ixodidae</taxon>
        <taxon>Rhipicephalinae</taxon>
        <taxon>Rhipicephalus</taxon>
        <taxon>Rhipicephalus</taxon>
    </lineage>
</organism>
<feature type="domain" description="Methyltransferase type 11" evidence="1">
    <location>
        <begin position="51"/>
        <end position="154"/>
    </location>
</feature>
<name>A0A9D4QB61_RHISA</name>
<dbReference type="EMBL" id="JABSTV010001247">
    <property type="protein sequence ID" value="KAH7972458.1"/>
    <property type="molecule type" value="Genomic_DNA"/>
</dbReference>
<dbReference type="PANTHER" id="PTHR43464">
    <property type="entry name" value="METHYLTRANSFERASE"/>
    <property type="match status" value="1"/>
</dbReference>
<keyword evidence="3" id="KW-1185">Reference proteome</keyword>
<proteinExistence type="predicted"/>
<evidence type="ECO:0000313" key="2">
    <source>
        <dbReference type="EMBL" id="KAH7972458.1"/>
    </source>
</evidence>
<gene>
    <name evidence="2" type="ORF">HPB52_012446</name>
</gene>
<comment type="caution">
    <text evidence="2">The sequence shown here is derived from an EMBL/GenBank/DDBJ whole genome shotgun (WGS) entry which is preliminary data.</text>
</comment>
<dbReference type="InterPro" id="IPR013216">
    <property type="entry name" value="Methyltransf_11"/>
</dbReference>
<protein>
    <recommendedName>
        <fullName evidence="1">Methyltransferase type 11 domain-containing protein</fullName>
    </recommendedName>
</protein>
<reference evidence="2" key="1">
    <citation type="journal article" date="2020" name="Cell">
        <title>Large-Scale Comparative Analyses of Tick Genomes Elucidate Their Genetic Diversity and Vector Capacities.</title>
        <authorList>
            <consortium name="Tick Genome and Microbiome Consortium (TIGMIC)"/>
            <person name="Jia N."/>
            <person name="Wang J."/>
            <person name="Shi W."/>
            <person name="Du L."/>
            <person name="Sun Y."/>
            <person name="Zhan W."/>
            <person name="Jiang J.F."/>
            <person name="Wang Q."/>
            <person name="Zhang B."/>
            <person name="Ji P."/>
            <person name="Bell-Sakyi L."/>
            <person name="Cui X.M."/>
            <person name="Yuan T.T."/>
            <person name="Jiang B.G."/>
            <person name="Yang W.F."/>
            <person name="Lam T.T."/>
            <person name="Chang Q.C."/>
            <person name="Ding S.J."/>
            <person name="Wang X.J."/>
            <person name="Zhu J.G."/>
            <person name="Ruan X.D."/>
            <person name="Zhao L."/>
            <person name="Wei J.T."/>
            <person name="Ye R.Z."/>
            <person name="Que T.C."/>
            <person name="Du C.H."/>
            <person name="Zhou Y.H."/>
            <person name="Cheng J.X."/>
            <person name="Dai P.F."/>
            <person name="Guo W.B."/>
            <person name="Han X.H."/>
            <person name="Huang E.J."/>
            <person name="Li L.F."/>
            <person name="Wei W."/>
            <person name="Gao Y.C."/>
            <person name="Liu J.Z."/>
            <person name="Shao H.Z."/>
            <person name="Wang X."/>
            <person name="Wang C.C."/>
            <person name="Yang T.C."/>
            <person name="Huo Q.B."/>
            <person name="Li W."/>
            <person name="Chen H.Y."/>
            <person name="Chen S.E."/>
            <person name="Zhou L.G."/>
            <person name="Ni X.B."/>
            <person name="Tian J.H."/>
            <person name="Sheng Y."/>
            <person name="Liu T."/>
            <person name="Pan Y.S."/>
            <person name="Xia L.Y."/>
            <person name="Li J."/>
            <person name="Zhao F."/>
            <person name="Cao W.C."/>
        </authorList>
    </citation>
    <scope>NUCLEOTIDE SEQUENCE</scope>
    <source>
        <strain evidence="2">Rsan-2018</strain>
    </source>
</reference>
<dbReference type="AlphaFoldDB" id="A0A9D4QB61"/>
<dbReference type="Gene3D" id="3.40.50.150">
    <property type="entry name" value="Vaccinia Virus protein VP39"/>
    <property type="match status" value="1"/>
</dbReference>
<dbReference type="Pfam" id="PF08241">
    <property type="entry name" value="Methyltransf_11"/>
    <property type="match status" value="1"/>
</dbReference>
<dbReference type="Proteomes" id="UP000821837">
    <property type="component" value="Chromosome 11"/>
</dbReference>
<dbReference type="InterPro" id="IPR029063">
    <property type="entry name" value="SAM-dependent_MTases_sf"/>
</dbReference>
<reference evidence="2" key="2">
    <citation type="submission" date="2021-09" db="EMBL/GenBank/DDBJ databases">
        <authorList>
            <person name="Jia N."/>
            <person name="Wang J."/>
            <person name="Shi W."/>
            <person name="Du L."/>
            <person name="Sun Y."/>
            <person name="Zhan W."/>
            <person name="Jiang J."/>
            <person name="Wang Q."/>
            <person name="Zhang B."/>
            <person name="Ji P."/>
            <person name="Sakyi L.B."/>
            <person name="Cui X."/>
            <person name="Yuan T."/>
            <person name="Jiang B."/>
            <person name="Yang W."/>
            <person name="Lam T.T.-Y."/>
            <person name="Chang Q."/>
            <person name="Ding S."/>
            <person name="Wang X."/>
            <person name="Zhu J."/>
            <person name="Ruan X."/>
            <person name="Zhao L."/>
            <person name="Wei J."/>
            <person name="Que T."/>
            <person name="Du C."/>
            <person name="Cheng J."/>
            <person name="Dai P."/>
            <person name="Han X."/>
            <person name="Huang E."/>
            <person name="Gao Y."/>
            <person name="Liu J."/>
            <person name="Shao H."/>
            <person name="Ye R."/>
            <person name="Li L."/>
            <person name="Wei W."/>
            <person name="Wang X."/>
            <person name="Wang C."/>
            <person name="Huo Q."/>
            <person name="Li W."/>
            <person name="Guo W."/>
            <person name="Chen H."/>
            <person name="Chen S."/>
            <person name="Zhou L."/>
            <person name="Zhou L."/>
            <person name="Ni X."/>
            <person name="Tian J."/>
            <person name="Zhou Y."/>
            <person name="Sheng Y."/>
            <person name="Liu T."/>
            <person name="Pan Y."/>
            <person name="Xia L."/>
            <person name="Li J."/>
            <person name="Zhao F."/>
            <person name="Cao W."/>
        </authorList>
    </citation>
    <scope>NUCLEOTIDE SEQUENCE</scope>
    <source>
        <strain evidence="2">Rsan-2018</strain>
        <tissue evidence="2">Larvae</tissue>
    </source>
</reference>
<evidence type="ECO:0000313" key="3">
    <source>
        <dbReference type="Proteomes" id="UP000821837"/>
    </source>
</evidence>
<dbReference type="GO" id="GO:0010420">
    <property type="term" value="F:polyprenyldihydroxybenzoate methyltransferase activity"/>
    <property type="evidence" value="ECO:0007669"/>
    <property type="project" value="TreeGrafter"/>
</dbReference>
<accession>A0A9D4QB61</accession>
<dbReference type="PANTHER" id="PTHR43464:SF23">
    <property type="entry name" value="JUVENILE HORMONE ACID O-METHYLTRANSFERASE"/>
    <property type="match status" value="1"/>
</dbReference>
<dbReference type="VEuPathDB" id="VectorBase:RSAN_051452"/>
<evidence type="ECO:0000259" key="1">
    <source>
        <dbReference type="Pfam" id="PF08241"/>
    </source>
</evidence>